<feature type="signal peptide" evidence="1">
    <location>
        <begin position="1"/>
        <end position="28"/>
    </location>
</feature>
<dbReference type="AlphaFoldDB" id="A0AAD8WQB9"/>
<dbReference type="Proteomes" id="UP001231189">
    <property type="component" value="Unassembled WGS sequence"/>
</dbReference>
<dbReference type="GO" id="GO:0008289">
    <property type="term" value="F:lipid binding"/>
    <property type="evidence" value="ECO:0007669"/>
    <property type="project" value="InterPro"/>
</dbReference>
<name>A0AAD8WQB9_LOLMU</name>
<dbReference type="InterPro" id="IPR016140">
    <property type="entry name" value="Bifunc_inhib/LTP/seed_store"/>
</dbReference>
<keyword evidence="4" id="KW-1185">Reference proteome</keyword>
<dbReference type="PRINTS" id="PR00382">
    <property type="entry name" value="LIPIDTRNSFER"/>
</dbReference>
<evidence type="ECO:0000313" key="4">
    <source>
        <dbReference type="Proteomes" id="UP001231189"/>
    </source>
</evidence>
<organism evidence="3 4">
    <name type="scientific">Lolium multiflorum</name>
    <name type="common">Italian ryegrass</name>
    <name type="synonym">Lolium perenne subsp. multiflorum</name>
    <dbReference type="NCBI Taxonomy" id="4521"/>
    <lineage>
        <taxon>Eukaryota</taxon>
        <taxon>Viridiplantae</taxon>
        <taxon>Streptophyta</taxon>
        <taxon>Embryophyta</taxon>
        <taxon>Tracheophyta</taxon>
        <taxon>Spermatophyta</taxon>
        <taxon>Magnoliopsida</taxon>
        <taxon>Liliopsida</taxon>
        <taxon>Poales</taxon>
        <taxon>Poaceae</taxon>
        <taxon>BOP clade</taxon>
        <taxon>Pooideae</taxon>
        <taxon>Poodae</taxon>
        <taxon>Poeae</taxon>
        <taxon>Poeae Chloroplast Group 2 (Poeae type)</taxon>
        <taxon>Loliodinae</taxon>
        <taxon>Loliinae</taxon>
        <taxon>Lolium</taxon>
    </lineage>
</organism>
<feature type="chain" id="PRO_5042059181" description="Bifunctional inhibitor/plant lipid transfer protein/seed storage helical domain-containing protein" evidence="1">
    <location>
        <begin position="29"/>
        <end position="117"/>
    </location>
</feature>
<evidence type="ECO:0000256" key="1">
    <source>
        <dbReference type="SAM" id="SignalP"/>
    </source>
</evidence>
<dbReference type="InterPro" id="IPR036312">
    <property type="entry name" value="Bifun_inhib/LTP/seed_sf"/>
</dbReference>
<comment type="caution">
    <text evidence="3">The sequence shown here is derived from an EMBL/GenBank/DDBJ whole genome shotgun (WGS) entry which is preliminary data.</text>
</comment>
<reference evidence="3" key="1">
    <citation type="submission" date="2023-07" db="EMBL/GenBank/DDBJ databases">
        <title>A chromosome-level genome assembly of Lolium multiflorum.</title>
        <authorList>
            <person name="Chen Y."/>
            <person name="Copetti D."/>
            <person name="Kolliker R."/>
            <person name="Studer B."/>
        </authorList>
    </citation>
    <scope>NUCLEOTIDE SEQUENCE</scope>
    <source>
        <strain evidence="3">02402/16</strain>
        <tissue evidence="3">Leaf</tissue>
    </source>
</reference>
<sequence length="117" mass="11992">MAYAAEAQIVVVAMVAAMLLSAPYAANAAITCDQVNPVFGACVKNMRAGVPLSTACCSGLKSLASSLTTIDDNRATCSCFKTFVAKDNGVKLGRVLGLPRMCGISGRSTLSVILPSC</sequence>
<keyword evidence="1" id="KW-0732">Signal</keyword>
<dbReference type="PANTHER" id="PTHR33076">
    <property type="entry name" value="NON-SPECIFIC LIPID-TRANSFER PROTEIN 2-RELATED"/>
    <property type="match status" value="1"/>
</dbReference>
<accession>A0AAD8WQB9</accession>
<dbReference type="GO" id="GO:0006869">
    <property type="term" value="P:lipid transport"/>
    <property type="evidence" value="ECO:0007669"/>
    <property type="project" value="InterPro"/>
</dbReference>
<proteinExistence type="predicted"/>
<dbReference type="InterPro" id="IPR000528">
    <property type="entry name" value="Plant_nsLTP"/>
</dbReference>
<dbReference type="EMBL" id="JAUUTY010000003">
    <property type="protein sequence ID" value="KAK1668753.1"/>
    <property type="molecule type" value="Genomic_DNA"/>
</dbReference>
<evidence type="ECO:0000313" key="3">
    <source>
        <dbReference type="EMBL" id="KAK1668753.1"/>
    </source>
</evidence>
<feature type="domain" description="Bifunctional inhibitor/plant lipid transfer protein/seed storage helical" evidence="2">
    <location>
        <begin position="32"/>
        <end position="105"/>
    </location>
</feature>
<gene>
    <name evidence="3" type="ORF">QYE76_056912</name>
</gene>
<protein>
    <recommendedName>
        <fullName evidence="2">Bifunctional inhibitor/plant lipid transfer protein/seed storage helical domain-containing protein</fullName>
    </recommendedName>
</protein>
<dbReference type="SUPFAM" id="SSF47699">
    <property type="entry name" value="Bifunctional inhibitor/lipid-transfer protein/seed storage 2S albumin"/>
    <property type="match status" value="1"/>
</dbReference>
<dbReference type="Gene3D" id="1.10.110.10">
    <property type="entry name" value="Plant lipid-transfer and hydrophobic proteins"/>
    <property type="match status" value="1"/>
</dbReference>
<evidence type="ECO:0000259" key="2">
    <source>
        <dbReference type="Pfam" id="PF00234"/>
    </source>
</evidence>
<dbReference type="Pfam" id="PF00234">
    <property type="entry name" value="Tryp_alpha_amyl"/>
    <property type="match status" value="1"/>
</dbReference>